<evidence type="ECO:0000256" key="3">
    <source>
        <dbReference type="ARBA" id="ARBA00022630"/>
    </source>
</evidence>
<organism evidence="8 9">
    <name type="scientific">Acidithiobacillus ferrooxidans</name>
    <name type="common">Thiobacillus ferrooxidans</name>
    <dbReference type="NCBI Taxonomy" id="920"/>
    <lineage>
        <taxon>Bacteria</taxon>
        <taxon>Pseudomonadati</taxon>
        <taxon>Pseudomonadota</taxon>
        <taxon>Acidithiobacillia</taxon>
        <taxon>Acidithiobacillales</taxon>
        <taxon>Acidithiobacillaceae</taxon>
        <taxon>Acidithiobacillus</taxon>
    </lineage>
</organism>
<comment type="similarity">
    <text evidence="2">Belongs to the GMC oxidoreductase family.</text>
</comment>
<dbReference type="EMBL" id="QKQP01000001">
    <property type="protein sequence ID" value="PZD81540.1"/>
    <property type="molecule type" value="Genomic_DNA"/>
</dbReference>
<dbReference type="Pfam" id="PF05199">
    <property type="entry name" value="GMC_oxred_C"/>
    <property type="match status" value="1"/>
</dbReference>
<feature type="domain" description="Glucose-methanol-choline oxidoreductase N-terminal" evidence="6">
    <location>
        <begin position="24"/>
        <end position="301"/>
    </location>
</feature>
<dbReference type="InterPro" id="IPR051473">
    <property type="entry name" value="P2Ox-like"/>
</dbReference>
<dbReference type="InterPro" id="IPR007867">
    <property type="entry name" value="GMC_OxRtase_C"/>
</dbReference>
<protein>
    <submittedName>
        <fullName evidence="8">GMC family oxidoreductase</fullName>
    </submittedName>
</protein>
<dbReference type="PANTHER" id="PTHR42784:SF1">
    <property type="entry name" value="PYRANOSE 2-OXIDASE"/>
    <property type="match status" value="1"/>
</dbReference>
<evidence type="ECO:0000256" key="5">
    <source>
        <dbReference type="ARBA" id="ARBA00023002"/>
    </source>
</evidence>
<sequence>MAANLDADVIIIGSGAGGGTLARALAPSGLSILILERGDYLPREWGNWDPHTVFAEHRYHTPEQWHDGDGQIFTPVTGYHVGGNTKFYGAAVLRRREKDFLPRHHRDGLTPAWPIAYADLAPHYDQAEAWYFTHGQAGADPLEPPRGPFAFPPFPHEPLLAALEQKLRNMGLHPFPLPLALHRNEEDPAHSPCVRCPTCDGFPCLLHAKGDAEVCGVTPALAHANVRLLTRHRVLRLLPGGDGRGVEGVETDQGTLRARVVVLAAGAVNSAALLLASADAAAPQGLANSSDQVGRNYMCHLNSACMALKAAQENTTVFQKTLAINDFYDDSGDPDYPYPLGHIQNLGKVTPALLHAQQPLLPIPLVAWTASHSVDWWLTTEDLPDAGNRVTLDSDGHIRLAWQPKNRESHQRLCDQWRKILHQAGFPMVFFQAMDISATAHQVGTCRFGEDPADSVLDPWCRAHDLANLYVVDASFMPSISAVNPSLTIMANAIRVAAHLAERFKTGAWA</sequence>
<evidence type="ECO:0000259" key="6">
    <source>
        <dbReference type="Pfam" id="PF00732"/>
    </source>
</evidence>
<evidence type="ECO:0000313" key="8">
    <source>
        <dbReference type="EMBL" id="PZD81540.1"/>
    </source>
</evidence>
<dbReference type="AlphaFoldDB" id="A0A2W1K4Y0"/>
<dbReference type="Proteomes" id="UP000248886">
    <property type="component" value="Unassembled WGS sequence"/>
</dbReference>
<keyword evidence="4" id="KW-0274">FAD</keyword>
<dbReference type="PANTHER" id="PTHR42784">
    <property type="entry name" value="PYRANOSE 2-OXIDASE"/>
    <property type="match status" value="1"/>
</dbReference>
<comment type="cofactor">
    <cofactor evidence="1">
        <name>FAD</name>
        <dbReference type="ChEBI" id="CHEBI:57692"/>
    </cofactor>
</comment>
<evidence type="ECO:0000313" key="9">
    <source>
        <dbReference type="Proteomes" id="UP000248886"/>
    </source>
</evidence>
<dbReference type="Pfam" id="PF00732">
    <property type="entry name" value="GMC_oxred_N"/>
    <property type="match status" value="1"/>
</dbReference>
<dbReference type="InterPro" id="IPR036188">
    <property type="entry name" value="FAD/NAD-bd_sf"/>
</dbReference>
<dbReference type="GO" id="GO:0050660">
    <property type="term" value="F:flavin adenine dinucleotide binding"/>
    <property type="evidence" value="ECO:0007669"/>
    <property type="project" value="InterPro"/>
</dbReference>
<keyword evidence="3" id="KW-0285">Flavoprotein</keyword>
<dbReference type="OrthoDB" id="9787779at2"/>
<feature type="domain" description="Glucose-methanol-choline oxidoreductase C-terminal" evidence="7">
    <location>
        <begin position="385"/>
        <end position="493"/>
    </location>
</feature>
<proteinExistence type="inferred from homology"/>
<dbReference type="Gene3D" id="3.50.50.60">
    <property type="entry name" value="FAD/NAD(P)-binding domain"/>
    <property type="match status" value="2"/>
</dbReference>
<keyword evidence="5" id="KW-0560">Oxidoreductase</keyword>
<evidence type="ECO:0000259" key="7">
    <source>
        <dbReference type="Pfam" id="PF05199"/>
    </source>
</evidence>
<dbReference type="InterPro" id="IPR000172">
    <property type="entry name" value="GMC_OxRdtase_N"/>
</dbReference>
<evidence type="ECO:0000256" key="2">
    <source>
        <dbReference type="ARBA" id="ARBA00010790"/>
    </source>
</evidence>
<name>A0A2W1K4Y0_ACIFR</name>
<evidence type="ECO:0000256" key="4">
    <source>
        <dbReference type="ARBA" id="ARBA00022827"/>
    </source>
</evidence>
<dbReference type="RefSeq" id="WP_012536804.1">
    <property type="nucleotide sequence ID" value="NZ_AP025160.1"/>
</dbReference>
<gene>
    <name evidence="8" type="ORF">DN052_00180</name>
</gene>
<dbReference type="GO" id="GO:0016614">
    <property type="term" value="F:oxidoreductase activity, acting on CH-OH group of donors"/>
    <property type="evidence" value="ECO:0007669"/>
    <property type="project" value="InterPro"/>
</dbReference>
<dbReference type="GeneID" id="65281015"/>
<comment type="caution">
    <text evidence="8">The sequence shown here is derived from an EMBL/GenBank/DDBJ whole genome shotgun (WGS) entry which is preliminary data.</text>
</comment>
<accession>A0A2W1K4Y0</accession>
<reference evidence="8 9" key="1">
    <citation type="submission" date="2018-06" db="EMBL/GenBank/DDBJ databases">
        <title>Draft sequence of Acidithiobacillus ferrooxidans CCM 4253.</title>
        <authorList>
            <person name="Moya-Beltran A."/>
            <person name="Castro M."/>
            <person name="Covarrubias P.C."/>
            <person name="Issotta F."/>
            <person name="Janiczek O."/>
            <person name="Mandl M."/>
            <person name="Kucera J."/>
            <person name="Quatrini R."/>
        </authorList>
    </citation>
    <scope>NUCLEOTIDE SEQUENCE [LARGE SCALE GENOMIC DNA]</scope>
    <source>
        <strain evidence="8 9">CCM 4253</strain>
    </source>
</reference>
<evidence type="ECO:0000256" key="1">
    <source>
        <dbReference type="ARBA" id="ARBA00001974"/>
    </source>
</evidence>
<dbReference type="SUPFAM" id="SSF51905">
    <property type="entry name" value="FAD/NAD(P)-binding domain"/>
    <property type="match status" value="1"/>
</dbReference>